<gene>
    <name evidence="2" type="ordered locus">Dalk_4579</name>
</gene>
<organism evidence="2 3">
    <name type="scientific">Desulfatibacillum aliphaticivorans</name>
    <dbReference type="NCBI Taxonomy" id="218208"/>
    <lineage>
        <taxon>Bacteria</taxon>
        <taxon>Pseudomonadati</taxon>
        <taxon>Thermodesulfobacteriota</taxon>
        <taxon>Desulfobacteria</taxon>
        <taxon>Desulfobacterales</taxon>
        <taxon>Desulfatibacillaceae</taxon>
        <taxon>Desulfatibacillum</taxon>
    </lineage>
</organism>
<evidence type="ECO:0000256" key="1">
    <source>
        <dbReference type="ARBA" id="ARBA00009029"/>
    </source>
</evidence>
<sequence>MKIVTKKDAVELASKTILDGKNRAKTPTKYDSGKYKWTGKASDYTGVDIDFVWPELLAVYVERRSDANGPYAQLMCFCRGT</sequence>
<dbReference type="Proteomes" id="UP000000739">
    <property type="component" value="Chromosome"/>
</dbReference>
<dbReference type="Pfam" id="PF06174">
    <property type="entry name" value="DUF987"/>
    <property type="match status" value="1"/>
</dbReference>
<protein>
    <submittedName>
        <fullName evidence="2">Uncharacterized protein</fullName>
    </submittedName>
</protein>
<dbReference type="KEGG" id="dal:Dalk_4579"/>
<comment type="similarity">
    <text evidence="1">Belongs to the YeeT/YkfH/YpjJ family.</text>
</comment>
<proteinExistence type="inferred from homology"/>
<accession>B8FNH6</accession>
<keyword evidence="3" id="KW-1185">Reference proteome</keyword>
<dbReference type="EMBL" id="CP001322">
    <property type="protein sequence ID" value="ACL06257.1"/>
    <property type="molecule type" value="Genomic_DNA"/>
</dbReference>
<name>B8FNH6_DESAL</name>
<dbReference type="AlphaFoldDB" id="B8FNH6"/>
<dbReference type="RefSeq" id="WP_015949296.1">
    <property type="nucleotide sequence ID" value="NC_011768.1"/>
</dbReference>
<evidence type="ECO:0000313" key="3">
    <source>
        <dbReference type="Proteomes" id="UP000000739"/>
    </source>
</evidence>
<dbReference type="HOGENOM" id="CLU_201031_0_0_7"/>
<dbReference type="InterPro" id="IPR009329">
    <property type="entry name" value="DUF987"/>
</dbReference>
<reference evidence="2 3" key="1">
    <citation type="journal article" date="2012" name="Environ. Microbiol.">
        <title>The genome sequence of Desulfatibacillum alkenivorans AK-01: a blueprint for anaerobic alkane oxidation.</title>
        <authorList>
            <person name="Callaghan A.V."/>
            <person name="Morris B.E."/>
            <person name="Pereira I.A."/>
            <person name="McInerney M.J."/>
            <person name="Austin R.N."/>
            <person name="Groves J.T."/>
            <person name="Kukor J.J."/>
            <person name="Suflita J.M."/>
            <person name="Young L.Y."/>
            <person name="Zylstra G.J."/>
            <person name="Wawrik B."/>
        </authorList>
    </citation>
    <scope>NUCLEOTIDE SEQUENCE [LARGE SCALE GENOMIC DNA]</scope>
    <source>
        <strain evidence="2 3">AK-01</strain>
    </source>
</reference>
<evidence type="ECO:0000313" key="2">
    <source>
        <dbReference type="EMBL" id="ACL06257.1"/>
    </source>
</evidence>